<dbReference type="Gene3D" id="1.10.1040.10">
    <property type="entry name" value="N-(1-d-carboxylethyl)-l-norvaline Dehydrogenase, domain 2"/>
    <property type="match status" value="1"/>
</dbReference>
<sequence>MNGQEDRLKVLFVGRGVMTQGIIRNVAPVADVRVLSRHYPDPGNGGKAGVDDISAALEWEPSVIVSCAESEARASEIWFGDQMRGYLEDRPAHAVEMGTLGVRWFLDWHRAVGATRGRAVESPLTGSRSGAARGSLSAFRHSADDTSCLEPFYSAMAAVVYDFPTPGDPTRFKLLYNAWGAALLQTLTTFVPLFESALPESRDTAWRILRSDGWMSLVMDAKLDRALGHDFGDADFSVRNMVKDLGHALEMIGDGQGRAEIVRVKHAYDRAAREFGPGTDFSAVTRVRPPPPHPPTDGGSSPPAS</sequence>
<evidence type="ECO:0000313" key="3">
    <source>
        <dbReference type="Proteomes" id="UP000503164"/>
    </source>
</evidence>
<dbReference type="Gene3D" id="3.40.50.720">
    <property type="entry name" value="NAD(P)-binding Rossmann-like Domain"/>
    <property type="match status" value="1"/>
</dbReference>
<gene>
    <name evidence="2" type="ORF">GW570_03325</name>
</gene>
<protein>
    <submittedName>
        <fullName evidence="2">Uncharacterized protein</fullName>
    </submittedName>
</protein>
<feature type="region of interest" description="Disordered" evidence="1">
    <location>
        <begin position="275"/>
        <end position="305"/>
    </location>
</feature>
<proteinExistence type="predicted"/>
<keyword evidence="3" id="KW-1185">Reference proteome</keyword>
<dbReference type="EMBL" id="CP048049">
    <property type="protein sequence ID" value="QIS44190.1"/>
    <property type="molecule type" value="Genomic_DNA"/>
</dbReference>
<evidence type="ECO:0000313" key="2">
    <source>
        <dbReference type="EMBL" id="QIS44190.1"/>
    </source>
</evidence>
<name>A0AAE7CC21_9MICO</name>
<dbReference type="InterPro" id="IPR013328">
    <property type="entry name" value="6PGD_dom2"/>
</dbReference>
<dbReference type="Proteomes" id="UP000503164">
    <property type="component" value="Chromosome"/>
</dbReference>
<dbReference type="SUPFAM" id="SSF48179">
    <property type="entry name" value="6-phosphogluconate dehydrogenase C-terminal domain-like"/>
    <property type="match status" value="1"/>
</dbReference>
<reference evidence="2 3" key="1">
    <citation type="journal article" date="2020" name="Mol. Plant Pathol.">
        <title>Plasmid composition and the chpG gene determine the virulence level of Clavibacter capsici natural isolates in pepper.</title>
        <authorList>
            <person name="Hwang I.S."/>
            <person name="Lee H.M."/>
            <person name="Oh E.J."/>
            <person name="Lee S."/>
            <person name="Heu S."/>
            <person name="Oh C.S."/>
        </authorList>
    </citation>
    <scope>NUCLEOTIDE SEQUENCE [LARGE SCALE GENOMIC DNA]</scope>
    <source>
        <strain evidence="2 3">1101</strain>
    </source>
</reference>
<organism evidence="2 3">
    <name type="scientific">Clavibacter capsici</name>
    <dbReference type="NCBI Taxonomy" id="1874630"/>
    <lineage>
        <taxon>Bacteria</taxon>
        <taxon>Bacillati</taxon>
        <taxon>Actinomycetota</taxon>
        <taxon>Actinomycetes</taxon>
        <taxon>Micrococcales</taxon>
        <taxon>Microbacteriaceae</taxon>
        <taxon>Clavibacter</taxon>
    </lineage>
</organism>
<dbReference type="RefSeq" id="WP_053773775.1">
    <property type="nucleotide sequence ID" value="NZ_CP012573.1"/>
</dbReference>
<dbReference type="AlphaFoldDB" id="A0AAE7CC21"/>
<dbReference type="InterPro" id="IPR008927">
    <property type="entry name" value="6-PGluconate_DH-like_C_sf"/>
</dbReference>
<evidence type="ECO:0000256" key="1">
    <source>
        <dbReference type="SAM" id="MobiDB-lite"/>
    </source>
</evidence>
<accession>A0AAE7CC21</accession>
<feature type="compositionally biased region" description="Low complexity" evidence="1">
    <location>
        <begin position="296"/>
        <end position="305"/>
    </location>
</feature>